<gene>
    <name evidence="1" type="ORF">DLM78_20140</name>
</gene>
<evidence type="ECO:0000313" key="1">
    <source>
        <dbReference type="EMBL" id="RHX83805.1"/>
    </source>
</evidence>
<protein>
    <submittedName>
        <fullName evidence="1">Uncharacterized protein</fullName>
    </submittedName>
</protein>
<reference evidence="2" key="1">
    <citation type="submission" date="2018-05" db="EMBL/GenBank/DDBJ databases">
        <title>Leptospira yasudae sp. nov. and Leptospira stimsonii sp. nov., two pathogenic species of the genus Leptospira isolated from environmental sources.</title>
        <authorList>
            <person name="Casanovas-Massana A."/>
            <person name="Hamond C."/>
            <person name="Santos L.A."/>
            <person name="Hacker K.P."/>
            <person name="Balassiano I."/>
            <person name="Medeiros M.A."/>
            <person name="Reis M.G."/>
            <person name="Ko A.I."/>
            <person name="Wunder E.A."/>
        </authorList>
    </citation>
    <scope>NUCLEOTIDE SEQUENCE [LARGE SCALE GENOMIC DNA]</scope>
    <source>
        <strain evidence="2">AMB6-RJ</strain>
    </source>
</reference>
<name>A0A8B3CN83_9LEPT</name>
<dbReference type="EMBL" id="QHCS01000007">
    <property type="protein sequence ID" value="RHX83805.1"/>
    <property type="molecule type" value="Genomic_DNA"/>
</dbReference>
<proteinExistence type="predicted"/>
<accession>A0A8B3CN83</accession>
<sequence length="68" mass="7865">MFPLYTLKKVSSVEKAGVPTFQVFKTRFDSSKSSLEFPHPRFSGQDSILLNSHWSSHIPGFQDKIRFF</sequence>
<dbReference type="Proteomes" id="UP000266669">
    <property type="component" value="Unassembled WGS sequence"/>
</dbReference>
<comment type="caution">
    <text evidence="1">The sequence shown here is derived from an EMBL/GenBank/DDBJ whole genome shotgun (WGS) entry which is preliminary data.</text>
</comment>
<dbReference type="AlphaFoldDB" id="A0A8B3CN83"/>
<evidence type="ECO:0000313" key="2">
    <source>
        <dbReference type="Proteomes" id="UP000266669"/>
    </source>
</evidence>
<organism evidence="1 2">
    <name type="scientific">Leptospira stimsonii</name>
    <dbReference type="NCBI Taxonomy" id="2202203"/>
    <lineage>
        <taxon>Bacteria</taxon>
        <taxon>Pseudomonadati</taxon>
        <taxon>Spirochaetota</taxon>
        <taxon>Spirochaetia</taxon>
        <taxon>Leptospirales</taxon>
        <taxon>Leptospiraceae</taxon>
        <taxon>Leptospira</taxon>
    </lineage>
</organism>